<feature type="transmembrane region" description="Helical" evidence="1">
    <location>
        <begin position="148"/>
        <end position="168"/>
    </location>
</feature>
<organism evidence="2 3">
    <name type="scientific">Dyella choica</name>
    <dbReference type="NCBI Taxonomy" id="1927959"/>
    <lineage>
        <taxon>Bacteria</taxon>
        <taxon>Pseudomonadati</taxon>
        <taxon>Pseudomonadota</taxon>
        <taxon>Gammaproteobacteria</taxon>
        <taxon>Lysobacterales</taxon>
        <taxon>Rhodanobacteraceae</taxon>
        <taxon>Dyella</taxon>
    </lineage>
</organism>
<keyword evidence="1" id="KW-0472">Membrane</keyword>
<dbReference type="Gene3D" id="3.30.700.10">
    <property type="entry name" value="Glycoprotein, Type 4 Pilin"/>
    <property type="match status" value="1"/>
</dbReference>
<evidence type="ECO:0000313" key="2">
    <source>
        <dbReference type="EMBL" id="RUL77578.1"/>
    </source>
</evidence>
<protein>
    <submittedName>
        <fullName evidence="2">Uncharacterized protein</fullName>
    </submittedName>
</protein>
<feature type="transmembrane region" description="Helical" evidence="1">
    <location>
        <begin position="39"/>
        <end position="59"/>
    </location>
</feature>
<name>A0A3S0S1F7_9GAMM</name>
<reference evidence="2 3" key="1">
    <citation type="submission" date="2018-12" db="EMBL/GenBank/DDBJ databases">
        <title>Dyella dinghuensis sp. nov. DHOA06 and Dyella choica sp. nov. 4M-K27, isolated from forest soil.</title>
        <authorList>
            <person name="Qiu L.-H."/>
            <person name="Gao Z.-H."/>
        </authorList>
    </citation>
    <scope>NUCLEOTIDE SEQUENCE [LARGE SCALE GENOMIC DNA]</scope>
    <source>
        <strain evidence="2 3">4M-K27</strain>
    </source>
</reference>
<gene>
    <name evidence="2" type="ORF">EKH80_06780</name>
</gene>
<feature type="transmembrane region" description="Helical" evidence="1">
    <location>
        <begin position="12"/>
        <end position="33"/>
    </location>
</feature>
<dbReference type="AlphaFoldDB" id="A0A3S0S1F7"/>
<dbReference type="OrthoDB" id="5767514at2"/>
<keyword evidence="1" id="KW-0812">Transmembrane</keyword>
<evidence type="ECO:0000256" key="1">
    <source>
        <dbReference type="SAM" id="Phobius"/>
    </source>
</evidence>
<proteinExistence type="predicted"/>
<feature type="transmembrane region" description="Helical" evidence="1">
    <location>
        <begin position="71"/>
        <end position="90"/>
    </location>
</feature>
<keyword evidence="3" id="KW-1185">Reference proteome</keyword>
<accession>A0A3S0S1F7</accession>
<evidence type="ECO:0000313" key="3">
    <source>
        <dbReference type="Proteomes" id="UP000274358"/>
    </source>
</evidence>
<feature type="transmembrane region" description="Helical" evidence="1">
    <location>
        <begin position="110"/>
        <end position="127"/>
    </location>
</feature>
<comment type="caution">
    <text evidence="2">The sequence shown here is derived from an EMBL/GenBank/DDBJ whole genome shotgun (WGS) entry which is preliminary data.</text>
</comment>
<dbReference type="EMBL" id="RYYV01000004">
    <property type="protein sequence ID" value="RUL77578.1"/>
    <property type="molecule type" value="Genomic_DNA"/>
</dbReference>
<dbReference type="Proteomes" id="UP000274358">
    <property type="component" value="Unassembled WGS sequence"/>
</dbReference>
<sequence length="304" mass="32941">MQSAFYSHRRPWLFIALAPGVLGTVLILVPFAFMGLVLIAPGLCGFLGLVGLTMAWFGLMWPRIVSRRGGLVLALLACSLPAPLSGLSLLRANTAYQQHAIDWMRGAGYASANFLLLALFLGVMLLVPRHPTQDASWRYNSLARIAGMVVAVAALIVPAGYVLAFAGYGKYIRVQQGEEARSLASVALRAVRHYQDLHQGELPVDNRSAGLPPPEGLQSRYVQSVRIAQGKVTLTYRNDPVVVLFGASTYGVVLSFTRAEEPGNYVLEEAGGFWSCRATGYQLEGDTPLFLDSLCDTRDLPTGL</sequence>
<dbReference type="RefSeq" id="WP_126683973.1">
    <property type="nucleotide sequence ID" value="NZ_RYYV01000004.1"/>
</dbReference>
<keyword evidence="1" id="KW-1133">Transmembrane helix</keyword>